<sequence>MDLLRFCVDYRRLNAITVKDSYPLPKMEDCLDSLGDAKCFTTLDCNSGYWQIPVAEADREKTTFTCHEGCYQFRRMPFGLCNAPATFQRTLDILLSGYRWKSCLVYFDDIIIFSNFIEEHSTHVQQVLKVLQDAGLSLKLEKCNFFAESVDYLGHVIRPGLLAVAEKNTDAIKKAQERTTQTELRSFLGMCNVYRRFVPNFARTAAPLNVLLAKGKPFQLEKFSVEQSKAFGLLKTAVISPPILKLPRSNLPISVDTDACERQVGCALFQTYPDGTRHPAGFWSRSLIPAENNYSVGERNASP</sequence>
<dbReference type="InterPro" id="IPR043502">
    <property type="entry name" value="DNA/RNA_pol_sf"/>
</dbReference>
<organism evidence="2 3">
    <name type="scientific">Chondrus crispus</name>
    <name type="common">Carrageen Irish moss</name>
    <name type="synonym">Polymorpha crispa</name>
    <dbReference type="NCBI Taxonomy" id="2769"/>
    <lineage>
        <taxon>Eukaryota</taxon>
        <taxon>Rhodophyta</taxon>
        <taxon>Florideophyceae</taxon>
        <taxon>Rhodymeniophycidae</taxon>
        <taxon>Gigartinales</taxon>
        <taxon>Gigartinaceae</taxon>
        <taxon>Chondrus</taxon>
    </lineage>
</organism>
<accession>R7QRD9</accession>
<dbReference type="OMA" id="AFITHCH"/>
<dbReference type="InterPro" id="IPR000477">
    <property type="entry name" value="RT_dom"/>
</dbReference>
<evidence type="ECO:0000259" key="1">
    <source>
        <dbReference type="PROSITE" id="PS50878"/>
    </source>
</evidence>
<dbReference type="CDD" id="cd01647">
    <property type="entry name" value="RT_LTR"/>
    <property type="match status" value="1"/>
</dbReference>
<dbReference type="InterPro" id="IPR051320">
    <property type="entry name" value="Viral_Replic_Matur_Polypro"/>
</dbReference>
<keyword evidence="3" id="KW-1185">Reference proteome</keyword>
<feature type="domain" description="Reverse transcriptase" evidence="1">
    <location>
        <begin position="1"/>
        <end position="157"/>
    </location>
</feature>
<proteinExistence type="predicted"/>
<reference evidence="3" key="1">
    <citation type="journal article" date="2013" name="Proc. Natl. Acad. Sci. U.S.A.">
        <title>Genome structure and metabolic features in the red seaweed Chondrus crispus shed light on evolution of the Archaeplastida.</title>
        <authorList>
            <person name="Collen J."/>
            <person name="Porcel B."/>
            <person name="Carre W."/>
            <person name="Ball S.G."/>
            <person name="Chaparro C."/>
            <person name="Tonon T."/>
            <person name="Barbeyron T."/>
            <person name="Michel G."/>
            <person name="Noel B."/>
            <person name="Valentin K."/>
            <person name="Elias M."/>
            <person name="Artiguenave F."/>
            <person name="Arun A."/>
            <person name="Aury J.M."/>
            <person name="Barbosa-Neto J.F."/>
            <person name="Bothwell J.H."/>
            <person name="Bouget F.Y."/>
            <person name="Brillet L."/>
            <person name="Cabello-Hurtado F."/>
            <person name="Capella-Gutierrez S."/>
            <person name="Charrier B."/>
            <person name="Cladiere L."/>
            <person name="Cock J.M."/>
            <person name="Coelho S.M."/>
            <person name="Colleoni C."/>
            <person name="Czjzek M."/>
            <person name="Da Silva C."/>
            <person name="Delage L."/>
            <person name="Denoeud F."/>
            <person name="Deschamps P."/>
            <person name="Dittami S.M."/>
            <person name="Gabaldon T."/>
            <person name="Gachon C.M."/>
            <person name="Groisillier A."/>
            <person name="Herve C."/>
            <person name="Jabbari K."/>
            <person name="Katinka M."/>
            <person name="Kloareg B."/>
            <person name="Kowalczyk N."/>
            <person name="Labadie K."/>
            <person name="Leblanc C."/>
            <person name="Lopez P.J."/>
            <person name="McLachlan D.H."/>
            <person name="Meslet-Cladiere L."/>
            <person name="Moustafa A."/>
            <person name="Nehr Z."/>
            <person name="Nyvall Collen P."/>
            <person name="Panaud O."/>
            <person name="Partensky F."/>
            <person name="Poulain J."/>
            <person name="Rensing S.A."/>
            <person name="Rousvoal S."/>
            <person name="Samson G."/>
            <person name="Symeonidi A."/>
            <person name="Weissenbach J."/>
            <person name="Zambounis A."/>
            <person name="Wincker P."/>
            <person name="Boyen C."/>
        </authorList>
    </citation>
    <scope>NUCLEOTIDE SEQUENCE [LARGE SCALE GENOMIC DNA]</scope>
    <source>
        <strain evidence="3">cv. Stackhouse</strain>
    </source>
</reference>
<dbReference type="PANTHER" id="PTHR33064">
    <property type="entry name" value="POL PROTEIN"/>
    <property type="match status" value="1"/>
</dbReference>
<evidence type="ECO:0000313" key="2">
    <source>
        <dbReference type="EMBL" id="CDF40036.1"/>
    </source>
</evidence>
<dbReference type="FunFam" id="3.30.70.270:FF:000020">
    <property type="entry name" value="Transposon Tf2-6 polyprotein-like Protein"/>
    <property type="match status" value="1"/>
</dbReference>
<dbReference type="GeneID" id="17318047"/>
<dbReference type="PROSITE" id="PS50878">
    <property type="entry name" value="RT_POL"/>
    <property type="match status" value="1"/>
</dbReference>
<dbReference type="PANTHER" id="PTHR33064:SF37">
    <property type="entry name" value="RIBONUCLEASE H"/>
    <property type="match status" value="1"/>
</dbReference>
<dbReference type="RefSeq" id="XP_005710330.1">
    <property type="nucleotide sequence ID" value="XM_005710273.1"/>
</dbReference>
<dbReference type="Gene3D" id="3.30.70.270">
    <property type="match status" value="3"/>
</dbReference>
<dbReference type="AlphaFoldDB" id="R7QRD9"/>
<dbReference type="Proteomes" id="UP000012073">
    <property type="component" value="Unassembled WGS sequence"/>
</dbReference>
<dbReference type="KEGG" id="ccp:CHC_T00008874001"/>
<name>R7QRD9_CHOCR</name>
<evidence type="ECO:0000313" key="3">
    <source>
        <dbReference type="Proteomes" id="UP000012073"/>
    </source>
</evidence>
<dbReference type="InterPro" id="IPR041577">
    <property type="entry name" value="RT_RNaseH_2"/>
</dbReference>
<dbReference type="Pfam" id="PF17919">
    <property type="entry name" value="RT_RNaseH_2"/>
    <property type="match status" value="1"/>
</dbReference>
<protein>
    <submittedName>
        <fullName evidence="2">Retrotransposon protein</fullName>
    </submittedName>
</protein>
<dbReference type="STRING" id="2769.R7QRD9"/>
<dbReference type="EMBL" id="HG002111">
    <property type="protein sequence ID" value="CDF40036.1"/>
    <property type="molecule type" value="Genomic_DNA"/>
</dbReference>
<dbReference type="InterPro" id="IPR043128">
    <property type="entry name" value="Rev_trsase/Diguanyl_cyclase"/>
</dbReference>
<dbReference type="Pfam" id="PF00078">
    <property type="entry name" value="RVT_1"/>
    <property type="match status" value="1"/>
</dbReference>
<dbReference type="OrthoDB" id="775972at2759"/>
<dbReference type="SUPFAM" id="SSF56672">
    <property type="entry name" value="DNA/RNA polymerases"/>
    <property type="match status" value="1"/>
</dbReference>
<dbReference type="Gramene" id="CDF40036">
    <property type="protein sequence ID" value="CDF40036"/>
    <property type="gene ID" value="CHC_T00008874001"/>
</dbReference>
<gene>
    <name evidence="2" type="ORF">CHC_T00008874001</name>
</gene>